<keyword evidence="1" id="KW-0217">Developmental protein</keyword>
<dbReference type="Pfam" id="PF01607">
    <property type="entry name" value="CBM_14"/>
    <property type="match status" value="3"/>
</dbReference>
<keyword evidence="2" id="KW-0147">Chitin-binding</keyword>
<proteinExistence type="predicted"/>
<dbReference type="PROSITE" id="PS50940">
    <property type="entry name" value="CHIT_BIND_II"/>
    <property type="match status" value="3"/>
</dbReference>
<dbReference type="Gene3D" id="3.20.20.80">
    <property type="entry name" value="Glycosidases"/>
    <property type="match status" value="1"/>
</dbReference>
<evidence type="ECO:0000256" key="8">
    <source>
        <dbReference type="SAM" id="SignalP"/>
    </source>
</evidence>
<keyword evidence="10" id="KW-1185">Reference proteome</keyword>
<keyword evidence="5" id="KW-1015">Disulfide bond</keyword>
<evidence type="ECO:0000313" key="11">
    <source>
        <dbReference type="WBParaSite" id="Csp11.Scaffold629.g12630.t1"/>
    </source>
</evidence>
<feature type="region of interest" description="Disordered" evidence="7">
    <location>
        <begin position="303"/>
        <end position="331"/>
    </location>
</feature>
<feature type="domain" description="Chitin-binding type-2" evidence="9">
    <location>
        <begin position="574"/>
        <end position="628"/>
    </location>
</feature>
<reference evidence="11" key="1">
    <citation type="submission" date="2016-11" db="UniProtKB">
        <authorList>
            <consortium name="WormBaseParasite"/>
        </authorList>
    </citation>
    <scope>IDENTIFICATION</scope>
</reference>
<dbReference type="WBParaSite" id="Csp11.Scaffold629.g12630.t1">
    <property type="protein sequence ID" value="Csp11.Scaffold629.g12630.t1"/>
    <property type="gene ID" value="Csp11.Scaffold629.g12630"/>
</dbReference>
<evidence type="ECO:0000313" key="10">
    <source>
        <dbReference type="Proteomes" id="UP000095282"/>
    </source>
</evidence>
<feature type="domain" description="Chitin-binding type-2" evidence="9">
    <location>
        <begin position="249"/>
        <end position="306"/>
    </location>
</feature>
<evidence type="ECO:0000256" key="4">
    <source>
        <dbReference type="ARBA" id="ARBA00022737"/>
    </source>
</evidence>
<feature type="domain" description="Chitin-binding type-2" evidence="9">
    <location>
        <begin position="63"/>
        <end position="120"/>
    </location>
</feature>
<dbReference type="SUPFAM" id="SSF57625">
    <property type="entry name" value="Invertebrate chitin-binding proteins"/>
    <property type="match status" value="3"/>
</dbReference>
<dbReference type="Gene3D" id="2.170.140.10">
    <property type="entry name" value="Chitin binding domain"/>
    <property type="match status" value="2"/>
</dbReference>
<dbReference type="GO" id="GO:0008061">
    <property type="term" value="F:chitin binding"/>
    <property type="evidence" value="ECO:0007669"/>
    <property type="project" value="UniProtKB-KW"/>
</dbReference>
<evidence type="ECO:0000256" key="1">
    <source>
        <dbReference type="ARBA" id="ARBA00022473"/>
    </source>
</evidence>
<dbReference type="STRING" id="1561998.A0A1I7TWZ3"/>
<dbReference type="Proteomes" id="UP000095282">
    <property type="component" value="Unplaced"/>
</dbReference>
<dbReference type="InterPro" id="IPR036508">
    <property type="entry name" value="Chitin-bd_dom_sf"/>
</dbReference>
<evidence type="ECO:0000256" key="3">
    <source>
        <dbReference type="ARBA" id="ARBA00022729"/>
    </source>
</evidence>
<evidence type="ECO:0000259" key="9">
    <source>
        <dbReference type="PROSITE" id="PS50940"/>
    </source>
</evidence>
<dbReference type="GO" id="GO:0005576">
    <property type="term" value="C:extracellular region"/>
    <property type="evidence" value="ECO:0007669"/>
    <property type="project" value="InterPro"/>
</dbReference>
<name>A0A1I7TWZ3_9PELO</name>
<dbReference type="SMART" id="SM00494">
    <property type="entry name" value="ChtBD2"/>
    <property type="match status" value="3"/>
</dbReference>
<dbReference type="FunFam" id="2.170.140.10:FF:000009">
    <property type="entry name" value="Chondroitin proteoglycan 1"/>
    <property type="match status" value="2"/>
</dbReference>
<organism evidence="10 11">
    <name type="scientific">Caenorhabditis tropicalis</name>
    <dbReference type="NCBI Taxonomy" id="1561998"/>
    <lineage>
        <taxon>Eukaryota</taxon>
        <taxon>Metazoa</taxon>
        <taxon>Ecdysozoa</taxon>
        <taxon>Nematoda</taxon>
        <taxon>Chromadorea</taxon>
        <taxon>Rhabditida</taxon>
        <taxon>Rhabditina</taxon>
        <taxon>Rhabditomorpha</taxon>
        <taxon>Rhabditoidea</taxon>
        <taxon>Rhabditidae</taxon>
        <taxon>Peloderinae</taxon>
        <taxon>Caenorhabditis</taxon>
    </lineage>
</organism>
<dbReference type="PANTHER" id="PTHR23301:SF0">
    <property type="entry name" value="CHITIN-BINDING TYPE-2 DOMAIN-CONTAINING PROTEIN-RELATED"/>
    <property type="match status" value="1"/>
</dbReference>
<dbReference type="PANTHER" id="PTHR23301">
    <property type="entry name" value="CHITIN BINDING PERITROPHIN-A"/>
    <property type="match status" value="1"/>
</dbReference>
<protein>
    <submittedName>
        <fullName evidence="11">Chitin-binding type-2 domain-containing protein</fullName>
    </submittedName>
</protein>
<dbReference type="AlphaFoldDB" id="A0A1I7TWZ3"/>
<keyword evidence="3 8" id="KW-0732">Signal</keyword>
<evidence type="ECO:0000256" key="2">
    <source>
        <dbReference type="ARBA" id="ARBA00022669"/>
    </source>
</evidence>
<dbReference type="InterPro" id="IPR002557">
    <property type="entry name" value="Chitin-bd_dom"/>
</dbReference>
<evidence type="ECO:0000256" key="5">
    <source>
        <dbReference type="ARBA" id="ARBA00023157"/>
    </source>
</evidence>
<evidence type="ECO:0000256" key="7">
    <source>
        <dbReference type="SAM" id="MobiDB-lite"/>
    </source>
</evidence>
<dbReference type="InterPro" id="IPR051940">
    <property type="entry name" value="Chitin_bind-dev_reg"/>
</dbReference>
<keyword evidence="6" id="KW-0325">Glycoprotein</keyword>
<feature type="signal peptide" evidence="8">
    <location>
        <begin position="1"/>
        <end position="18"/>
    </location>
</feature>
<sequence>MLPKLVLLVAIGFVAVNAQYGVAGMYENLPLESTTLEASGEGSGYDSSTDDGFASGADAVAIDTDCSTKEDGLYAIGGCSPQFLTCSGGIARIMDCPANLIYDPRIVACEYSYNVPECSGVPQDVSSTQSYYPAEDTTVTAETTVDPYAPVDVETTTEPEQDVTVPAETTVDTYAPVDVETTTEPEQYVTAPVETTVDPYAPVDVETTTEPAQDVTVPAETTLGPYAPIAVETTTAPVNDEPVTRAAVERSCTGKADGFYSFGDCSDHYIACSNGYTIPMQCPARLAFDEVRVICDYTMNVPECQNGSGNDQESEETTTEASGELPYSNGYGYEETTTVGDVPATEGYEVQTTAEAYVAPYGFESTTTTDVPTTTVGYTVETTTVPYVEETTTAADVPTTTVPYVEDSTTTVGYVPEVIETTTVEETTTAADVPTTTVGYAPEVIETTTVEETTTAADVPTTTVGYAPEVIETTTVEETTTAADVPTTTVGYVPEVIETTTVEETTTAADVPTTTVGYVPEVIETTTVEETTTAADVPTTTVDYIPEAVETSTSSYQETTVADVPVTTIPVDVTPSCVEGATAIEPCSQNYRNCVNGHEAVFICESGLFFSPEQGSCTTADQIAECNQTVQY</sequence>
<keyword evidence="4" id="KW-0677">Repeat</keyword>
<dbReference type="eggNOG" id="ENOG502S9IS">
    <property type="taxonomic scope" value="Eukaryota"/>
</dbReference>
<accession>A0A1I7TWZ3</accession>
<evidence type="ECO:0000256" key="6">
    <source>
        <dbReference type="ARBA" id="ARBA00023180"/>
    </source>
</evidence>
<feature type="chain" id="PRO_5009308076" evidence="8">
    <location>
        <begin position="19"/>
        <end position="632"/>
    </location>
</feature>